<dbReference type="EMBL" id="JAOYEY010000046">
    <property type="protein sequence ID" value="MCV9887390.1"/>
    <property type="molecule type" value="Genomic_DNA"/>
</dbReference>
<dbReference type="Pfam" id="PF14175">
    <property type="entry name" value="YaaC"/>
    <property type="match status" value="1"/>
</dbReference>
<sequence length="318" mass="37837">MSALYWERLLSYYSTQTIQKKLEKCYQNHSIENSSGLSYDNCYRFIYFLKHGENFFLQANQSPHAIQPILLFYGISQLLKACLLIKDPFYPSTSSVLAHGATSRKRKKQQYQFLKDEIKVQRNGLFSHVAKELFHIHDHLEAEKYSMELLLNQIPEMDTAFSFHQTKMNYVKVDTTDQLQIILTDATAQHYHMSAERLSEHFIEKYHFEPVNNVTSEQILLQTKYINHTFNCSPCAFHIEENAFYLPSNRDSFINLPELLVHYLLLYNLSMISRYETEWWYELLLGLSNDDYPIILRYMEIAKRKIPYFILAFLEEWL</sequence>
<accession>A0ABT3DK21</accession>
<gene>
    <name evidence="1" type="ORF">OIH86_17265</name>
</gene>
<proteinExistence type="predicted"/>
<evidence type="ECO:0000313" key="2">
    <source>
        <dbReference type="Proteomes" id="UP001526147"/>
    </source>
</evidence>
<keyword evidence="2" id="KW-1185">Reference proteome</keyword>
<dbReference type="InterPro" id="IPR026988">
    <property type="entry name" value="YaaC-like"/>
</dbReference>
<dbReference type="RefSeq" id="WP_264143756.1">
    <property type="nucleotide sequence ID" value="NZ_JAOYEY010000046.1"/>
</dbReference>
<comment type="caution">
    <text evidence="1">The sequence shown here is derived from an EMBL/GenBank/DDBJ whole genome shotgun (WGS) entry which is preliminary data.</text>
</comment>
<name>A0ABT3DK21_9BACI</name>
<evidence type="ECO:0000313" key="1">
    <source>
        <dbReference type="EMBL" id="MCV9887390.1"/>
    </source>
</evidence>
<dbReference type="Proteomes" id="UP001526147">
    <property type="component" value="Unassembled WGS sequence"/>
</dbReference>
<protein>
    <submittedName>
        <fullName evidence="1">YaaC family protein</fullName>
    </submittedName>
</protein>
<reference evidence="1 2" key="1">
    <citation type="submission" date="2022-10" db="EMBL/GenBank/DDBJ databases">
        <title>Draft genome assembly of moderately radiation resistant bacterium Metabacillus halosaccharovorans.</title>
        <authorList>
            <person name="Pal S."/>
            <person name="Gopinathan A."/>
        </authorList>
    </citation>
    <scope>NUCLEOTIDE SEQUENCE [LARGE SCALE GENOMIC DNA]</scope>
    <source>
        <strain evidence="1 2">VITHBRA001</strain>
    </source>
</reference>
<organism evidence="1 2">
    <name type="scientific">Metabacillus halosaccharovorans</name>
    <dbReference type="NCBI Taxonomy" id="930124"/>
    <lineage>
        <taxon>Bacteria</taxon>
        <taxon>Bacillati</taxon>
        <taxon>Bacillota</taxon>
        <taxon>Bacilli</taxon>
        <taxon>Bacillales</taxon>
        <taxon>Bacillaceae</taxon>
        <taxon>Metabacillus</taxon>
    </lineage>
</organism>